<dbReference type="InterPro" id="IPR029069">
    <property type="entry name" value="HotDog_dom_sf"/>
</dbReference>
<sequence>MSQTGHATQVATLPSFIAGHWQTGRGEGALIRDAVYGVPIARISVEGLELEAAFDYARRESGPRLRQLTLHERARVLKRVAQHLMSVKEAFYELSYRSGTTRADAWIDIEGGIGTLFSYSSLARRELPDERFWVEDNPIPLAKDGSFVAQHLLVPKEGVALHINAYNFPCWGMLEKFAPTFLAGVPAIIKPAPQTAYLAEAMVREMLPLLPEGSLQLISGGDVDLLGFVREQDAVTFTGSAETGQKLKGHPNVLARNVPFTLEADSLNCCILGQSVTPDAEEFGLFVKEVVREMTVKAGQKCTAIRRVLVPEAQLGAVQEALAARLAKTVVGDPQREGVRMGPLVSAEQREAVRETVARLQGSCAVVWGGDGVRLEGGDAAKGGFFPPTLLRCDAPLEAREPHELEAFGPVSTLLPYRSLEEACEIARRGRGSLVSSVVTRDPGEARTLVFGLAPLHGRVLVLNRDNAKSSTGHGSPLPQLTHGGPGRAGGGEELGGVRAIKHFMQRTAVQADPSTLMALTNLYVPGAKTHQTPIHPFRKTFDELTVGESYTTRRRTVTEADIVLFAALSGDHFYAHTDELAARDSLFGKRVAHGYFLIAAAAGLFVDPAPGPVLANYGLEDLRFITPVGIGDTIQATLTVKQKTARERREGEARATGVVAWDVLLTNQLDETVARYTVLTLVARDEGERGAEA</sequence>
<dbReference type="EMBL" id="CP002049">
    <property type="protein sequence ID" value="ADI15014.1"/>
    <property type="molecule type" value="Genomic_DNA"/>
</dbReference>
<evidence type="ECO:0000313" key="6">
    <source>
        <dbReference type="Proteomes" id="UP000000379"/>
    </source>
</evidence>
<dbReference type="InterPro" id="IPR002539">
    <property type="entry name" value="MaoC-like_dom"/>
</dbReference>
<dbReference type="Gene3D" id="3.10.129.10">
    <property type="entry name" value="Hotdog Thioesterase"/>
    <property type="match status" value="1"/>
</dbReference>
<dbReference type="InterPro" id="IPR015590">
    <property type="entry name" value="Aldehyde_DH_dom"/>
</dbReference>
<evidence type="ECO:0000313" key="5">
    <source>
        <dbReference type="EMBL" id="ADI15014.1"/>
    </source>
</evidence>
<dbReference type="InterPro" id="IPR016161">
    <property type="entry name" value="Ald_DH/histidinol_DH"/>
</dbReference>
<dbReference type="InterPro" id="IPR016163">
    <property type="entry name" value="Ald_DH_C"/>
</dbReference>
<dbReference type="Gene3D" id="3.40.605.10">
    <property type="entry name" value="Aldehyde Dehydrogenase, Chain A, domain 1"/>
    <property type="match status" value="1"/>
</dbReference>
<dbReference type="eggNOG" id="COG2030">
    <property type="taxonomic scope" value="Bacteria"/>
</dbReference>
<dbReference type="NCBIfam" id="TIGR02278">
    <property type="entry name" value="PaaN-DH"/>
    <property type="match status" value="1"/>
</dbReference>
<keyword evidence="1" id="KW-0560">Oxidoreductase</keyword>
<protein>
    <submittedName>
        <fullName evidence="5">Phenylacetic acid degradation protein paaN</fullName>
    </submittedName>
</protein>
<accession>D7CQN0</accession>
<dbReference type="Pfam" id="PF01575">
    <property type="entry name" value="MaoC_dehydratas"/>
    <property type="match status" value="1"/>
</dbReference>
<dbReference type="GO" id="GO:0016620">
    <property type="term" value="F:oxidoreductase activity, acting on the aldehyde or oxo group of donors, NAD or NADP as acceptor"/>
    <property type="evidence" value="ECO:0007669"/>
    <property type="project" value="InterPro"/>
</dbReference>
<feature type="region of interest" description="Disordered" evidence="2">
    <location>
        <begin position="467"/>
        <end position="493"/>
    </location>
</feature>
<dbReference type="Proteomes" id="UP000000379">
    <property type="component" value="Chromosome"/>
</dbReference>
<gene>
    <name evidence="5" type="ordered locus">Trad_1898</name>
</gene>
<dbReference type="InterPro" id="IPR011966">
    <property type="entry name" value="PaaN-DH"/>
</dbReference>
<dbReference type="RefSeq" id="WP_013178379.1">
    <property type="nucleotide sequence ID" value="NC_014221.1"/>
</dbReference>
<keyword evidence="6" id="KW-1185">Reference proteome</keyword>
<dbReference type="STRING" id="649638.Trad_1898"/>
<feature type="compositionally biased region" description="Gly residues" evidence="2">
    <location>
        <begin position="484"/>
        <end position="493"/>
    </location>
</feature>
<dbReference type="SUPFAM" id="SSF54637">
    <property type="entry name" value="Thioesterase/thiol ester dehydrase-isomerase"/>
    <property type="match status" value="1"/>
</dbReference>
<evidence type="ECO:0000259" key="4">
    <source>
        <dbReference type="Pfam" id="PF01575"/>
    </source>
</evidence>
<dbReference type="CDD" id="cd07128">
    <property type="entry name" value="ALDH_MaoC-N"/>
    <property type="match status" value="1"/>
</dbReference>
<name>D7CQN0_TRURR</name>
<proteinExistence type="predicted"/>
<dbReference type="eggNOG" id="COG1012">
    <property type="taxonomic scope" value="Bacteria"/>
</dbReference>
<dbReference type="HOGENOM" id="CLU_025047_0_0_0"/>
<dbReference type="OrthoDB" id="9759612at2"/>
<dbReference type="AlphaFoldDB" id="D7CQN0"/>
<feature type="domain" description="Aldehyde dehydrogenase" evidence="3">
    <location>
        <begin position="49"/>
        <end position="461"/>
    </location>
</feature>
<dbReference type="KEGG" id="tra:Trad_1898"/>
<reference evidence="6" key="1">
    <citation type="submission" date="2010-05" db="EMBL/GenBank/DDBJ databases">
        <title>The complete genome of Truepera radiovictris DSM 17093.</title>
        <authorList>
            <consortium name="US DOE Joint Genome Institute (JGI-PGF)"/>
            <person name="Lucas S."/>
            <person name="Copeland A."/>
            <person name="Lapidus A."/>
            <person name="Glavina del Rio T."/>
            <person name="Dalin E."/>
            <person name="Tice H."/>
            <person name="Bruce D."/>
            <person name="Goodwin L."/>
            <person name="Pitluck S."/>
            <person name="Kyrpides N."/>
            <person name="Mavromatis K."/>
            <person name="Ovchinnikova G."/>
            <person name="Munk A.C."/>
            <person name="Detter J.C."/>
            <person name="Han C."/>
            <person name="Tapia R."/>
            <person name="Land M."/>
            <person name="Hauser L."/>
            <person name="Markowitz V."/>
            <person name="Cheng J.-F."/>
            <person name="Hugenholtz P."/>
            <person name="Woyke T."/>
            <person name="Wu D."/>
            <person name="Tindall B."/>
            <person name="Pomrenke H.G."/>
            <person name="Brambilla E."/>
            <person name="Klenk H.-P."/>
            <person name="Eisen J.A."/>
        </authorList>
    </citation>
    <scope>NUCLEOTIDE SEQUENCE [LARGE SCALE GENOMIC DNA]</scope>
    <source>
        <strain evidence="6">DSM 17093 / CIP 108686 / LMG 22925 / RQ-24</strain>
    </source>
</reference>
<dbReference type="Pfam" id="PF00171">
    <property type="entry name" value="Aldedh"/>
    <property type="match status" value="1"/>
</dbReference>
<evidence type="ECO:0000256" key="2">
    <source>
        <dbReference type="SAM" id="MobiDB-lite"/>
    </source>
</evidence>
<organism evidence="5 6">
    <name type="scientific">Truepera radiovictrix (strain DSM 17093 / CIP 108686 / LMG 22925 / RQ-24)</name>
    <dbReference type="NCBI Taxonomy" id="649638"/>
    <lineage>
        <taxon>Bacteria</taxon>
        <taxon>Thermotogati</taxon>
        <taxon>Deinococcota</taxon>
        <taxon>Deinococci</taxon>
        <taxon>Trueperales</taxon>
        <taxon>Trueperaceae</taxon>
        <taxon>Truepera</taxon>
    </lineage>
</organism>
<dbReference type="NCBIfam" id="NF008868">
    <property type="entry name" value="PRK11903.1"/>
    <property type="match status" value="1"/>
</dbReference>
<dbReference type="PANTHER" id="PTHR43111">
    <property type="entry name" value="ALDEHYDE DEHYDROGENASE B-RELATED"/>
    <property type="match status" value="1"/>
</dbReference>
<dbReference type="PANTHER" id="PTHR43111:SF1">
    <property type="entry name" value="ALDEHYDE DEHYDROGENASE B-RELATED"/>
    <property type="match status" value="1"/>
</dbReference>
<dbReference type="Gene3D" id="3.40.309.10">
    <property type="entry name" value="Aldehyde Dehydrogenase, Chain A, domain 2"/>
    <property type="match status" value="1"/>
</dbReference>
<dbReference type="SUPFAM" id="SSF53720">
    <property type="entry name" value="ALDH-like"/>
    <property type="match status" value="1"/>
</dbReference>
<feature type="domain" description="MaoC-like" evidence="4">
    <location>
        <begin position="547"/>
        <end position="654"/>
    </location>
</feature>
<evidence type="ECO:0000259" key="3">
    <source>
        <dbReference type="Pfam" id="PF00171"/>
    </source>
</evidence>
<dbReference type="InterPro" id="IPR016162">
    <property type="entry name" value="Ald_DH_N"/>
</dbReference>
<reference evidence="5 6" key="2">
    <citation type="journal article" date="2011" name="Stand. Genomic Sci.">
        <title>Complete genome sequence of Truepera radiovictrix type strain (RQ-24).</title>
        <authorList>
            <person name="Ivanova N."/>
            <person name="Rohde C."/>
            <person name="Munk C."/>
            <person name="Nolan M."/>
            <person name="Lucas S."/>
            <person name="Del Rio T.G."/>
            <person name="Tice H."/>
            <person name="Deshpande S."/>
            <person name="Cheng J.F."/>
            <person name="Tapia R."/>
            <person name="Han C."/>
            <person name="Goodwin L."/>
            <person name="Pitluck S."/>
            <person name="Liolios K."/>
            <person name="Mavromatis K."/>
            <person name="Mikhailova N."/>
            <person name="Pati A."/>
            <person name="Chen A."/>
            <person name="Palaniappan K."/>
            <person name="Land M."/>
            <person name="Hauser L."/>
            <person name="Chang Y.J."/>
            <person name="Jeffries C.D."/>
            <person name="Brambilla E."/>
            <person name="Rohde M."/>
            <person name="Goker M."/>
            <person name="Tindall B.J."/>
            <person name="Woyke T."/>
            <person name="Bristow J."/>
            <person name="Eisen J.A."/>
            <person name="Markowitz V."/>
            <person name="Hugenholtz P."/>
            <person name="Kyrpides N.C."/>
            <person name="Klenk H.P."/>
            <person name="Lapidus A."/>
        </authorList>
    </citation>
    <scope>NUCLEOTIDE SEQUENCE [LARGE SCALE GENOMIC DNA]</scope>
    <source>
        <strain evidence="6">DSM 17093 / CIP 108686 / LMG 22925 / RQ-24</strain>
    </source>
</reference>
<evidence type="ECO:0000256" key="1">
    <source>
        <dbReference type="ARBA" id="ARBA00023002"/>
    </source>
</evidence>